<evidence type="ECO:0000256" key="5">
    <source>
        <dbReference type="ARBA" id="ARBA00023143"/>
    </source>
</evidence>
<dbReference type="AlphaFoldDB" id="A0A2S7EVI6"/>
<dbReference type="Gene3D" id="1.20.1330.10">
    <property type="entry name" value="f41 fragment of flagellin, N-terminal domain"/>
    <property type="match status" value="1"/>
</dbReference>
<evidence type="ECO:0000256" key="3">
    <source>
        <dbReference type="ARBA" id="ARBA00005709"/>
    </source>
</evidence>
<keyword evidence="5" id="KW-0975">Bacterial flagellum</keyword>
<dbReference type="Pfam" id="PF00669">
    <property type="entry name" value="Flagellin_N"/>
    <property type="match status" value="1"/>
</dbReference>
<evidence type="ECO:0000259" key="7">
    <source>
        <dbReference type="Pfam" id="PF21158"/>
    </source>
</evidence>
<accession>A0A2S7EVI6</accession>
<dbReference type="EMBL" id="MDEG01000010">
    <property type="protein sequence ID" value="PPU97141.1"/>
    <property type="molecule type" value="Genomic_DNA"/>
</dbReference>
<dbReference type="GO" id="GO:0009424">
    <property type="term" value="C:bacterial-type flagellum hook"/>
    <property type="evidence" value="ECO:0007669"/>
    <property type="project" value="InterPro"/>
</dbReference>
<dbReference type="InterPro" id="IPR001492">
    <property type="entry name" value="Flagellin"/>
</dbReference>
<dbReference type="PANTHER" id="PTHR42792">
    <property type="entry name" value="FLAGELLIN"/>
    <property type="match status" value="1"/>
</dbReference>
<keyword evidence="8" id="KW-0969">Cilium</keyword>
<comment type="caution">
    <text evidence="8">The sequence shown here is derived from an EMBL/GenBank/DDBJ whole genome shotgun (WGS) entry which is preliminary data.</text>
</comment>
<organism evidence="8 9">
    <name type="scientific">Xanthomonas hyacinthi</name>
    <dbReference type="NCBI Taxonomy" id="56455"/>
    <lineage>
        <taxon>Bacteria</taxon>
        <taxon>Pseudomonadati</taxon>
        <taxon>Pseudomonadota</taxon>
        <taxon>Gammaproteobacteria</taxon>
        <taxon>Lysobacterales</taxon>
        <taxon>Lysobacteraceae</taxon>
        <taxon>Xanthomonas</taxon>
    </lineage>
</organism>
<comment type="subcellular location">
    <subcellularLocation>
        <location evidence="1">Bacterial flagellum</location>
    </subcellularLocation>
    <subcellularLocation>
        <location evidence="2">Secreted</location>
    </subcellularLocation>
</comment>
<dbReference type="InterPro" id="IPR013384">
    <property type="entry name" value="Flagell_FlgL"/>
</dbReference>
<dbReference type="Pfam" id="PF21158">
    <property type="entry name" value="flgK_1st_1"/>
    <property type="match status" value="1"/>
</dbReference>
<dbReference type="RefSeq" id="WP_104558568.1">
    <property type="nucleotide sequence ID" value="NZ_CP043476.1"/>
</dbReference>
<keyword evidence="8" id="KW-0282">Flagellum</keyword>
<dbReference type="Proteomes" id="UP000238261">
    <property type="component" value="Unassembled WGS sequence"/>
</dbReference>
<evidence type="ECO:0000256" key="4">
    <source>
        <dbReference type="ARBA" id="ARBA00022525"/>
    </source>
</evidence>
<evidence type="ECO:0000259" key="6">
    <source>
        <dbReference type="Pfam" id="PF00669"/>
    </source>
</evidence>
<feature type="domain" description="Flagellar hook-associated protein 1 D2-like" evidence="7">
    <location>
        <begin position="219"/>
        <end position="278"/>
    </location>
</feature>
<dbReference type="GO" id="GO:0005576">
    <property type="term" value="C:extracellular region"/>
    <property type="evidence" value="ECO:0007669"/>
    <property type="project" value="UniProtKB-SubCell"/>
</dbReference>
<evidence type="ECO:0000313" key="8">
    <source>
        <dbReference type="EMBL" id="PPU97141.1"/>
    </source>
</evidence>
<name>A0A2S7EVI6_9XANT</name>
<reference evidence="9" key="1">
    <citation type="submission" date="2016-08" db="EMBL/GenBank/DDBJ databases">
        <authorList>
            <person name="Merda D."/>
            <person name="Briand M."/>
            <person name="Taghouti G."/>
            <person name="Carrere S."/>
            <person name="Gouzy J."/>
            <person name="Portier P."/>
            <person name="Jacques M.-A."/>
            <person name="Fischer-Le Saux M."/>
        </authorList>
    </citation>
    <scope>NUCLEOTIDE SEQUENCE [LARGE SCALE GENOMIC DNA]</scope>
    <source>
        <strain evidence="9">CFBP1156</strain>
    </source>
</reference>
<proteinExistence type="inferred from homology"/>
<evidence type="ECO:0000256" key="1">
    <source>
        <dbReference type="ARBA" id="ARBA00004365"/>
    </source>
</evidence>
<gene>
    <name evidence="8" type="primary">flgL</name>
    <name evidence="8" type="ORF">XhyaCFBP1156_12350</name>
</gene>
<dbReference type="PANTHER" id="PTHR42792:SF1">
    <property type="entry name" value="FLAGELLAR HOOK-ASSOCIATED PROTEIN 3"/>
    <property type="match status" value="1"/>
</dbReference>
<feature type="domain" description="Flagellin N-terminal" evidence="6">
    <location>
        <begin position="6"/>
        <end position="142"/>
    </location>
</feature>
<dbReference type="InterPro" id="IPR001029">
    <property type="entry name" value="Flagellin_N"/>
</dbReference>
<dbReference type="NCBIfam" id="TIGR02550">
    <property type="entry name" value="flagell_flgL"/>
    <property type="match status" value="1"/>
</dbReference>
<protein>
    <submittedName>
        <fullName evidence="8">Flagellar hook-associated protein 3</fullName>
    </submittedName>
</protein>
<keyword evidence="9" id="KW-1185">Reference proteome</keyword>
<keyword evidence="8" id="KW-0966">Cell projection</keyword>
<sequence>MSSNRISTGMMFSQSVNNMLGKQAKISHLEQQLATGQRLVTAADDPVASGTAVNLDRAVAELERFGQNANNVQNRLGLQENALSQAGDLMARVNELTVEANSSALTTDDRKAIASELKSLHASLLSLSNSTDGSGRYLFAGAADDSAPFAVVDGSVVYSGDQTQRSVEVAADTQVADALPGSEIFMRIRTGDGSVDAHAAGTNTGTGLLLDFSRDASSAAWNGGSYSVAFTATDTYEVRDGTGTVVKTGTYTAGEDISFDGLKMRLDGAPAAGDSFQIGASTNKDVFSSITDLVNALSTDPLTASDKAALQNTLQSSMRDVSQASAKMIDARAAGGAQLAALDNAAELRESNEVTLKTTLSSLRDLDYADAIGQYQLEQAALKSAQTIFTQMQSMSLFNMIR</sequence>
<evidence type="ECO:0000256" key="2">
    <source>
        <dbReference type="ARBA" id="ARBA00004613"/>
    </source>
</evidence>
<dbReference type="GO" id="GO:0071973">
    <property type="term" value="P:bacterial-type flagellum-dependent cell motility"/>
    <property type="evidence" value="ECO:0007669"/>
    <property type="project" value="InterPro"/>
</dbReference>
<dbReference type="InterPro" id="IPR049119">
    <property type="entry name" value="FlgK_D2-like"/>
</dbReference>
<dbReference type="OrthoDB" id="9768249at2"/>
<keyword evidence="4" id="KW-0964">Secreted</keyword>
<dbReference type="GO" id="GO:0005198">
    <property type="term" value="F:structural molecule activity"/>
    <property type="evidence" value="ECO:0007669"/>
    <property type="project" value="InterPro"/>
</dbReference>
<evidence type="ECO:0000313" key="9">
    <source>
        <dbReference type="Proteomes" id="UP000238261"/>
    </source>
</evidence>
<comment type="similarity">
    <text evidence="3">Belongs to the bacterial flagellin family.</text>
</comment>
<dbReference type="SUPFAM" id="SSF64518">
    <property type="entry name" value="Phase 1 flagellin"/>
    <property type="match status" value="1"/>
</dbReference>